<dbReference type="InParanoid" id="D1YUP3"/>
<dbReference type="AlphaFoldDB" id="D1YUP3"/>
<reference evidence="3" key="3">
    <citation type="journal article" date="2011" name="PLoS ONE">
        <title>Genome sequence of a mesophilic hydrogenotrophic methanogen Methanocella paludicola, the first cultivated representative of the order Methanocellales.</title>
        <authorList>
            <person name="Sakai S."/>
            <person name="Takaki Y."/>
            <person name="Shimamura S."/>
            <person name="Sekine M."/>
            <person name="Tajima T."/>
            <person name="Kosugi H."/>
            <person name="Ichikawa N."/>
            <person name="Tasumi E."/>
            <person name="Hiraki A.T."/>
            <person name="Shimizu A."/>
            <person name="Kato Y."/>
            <person name="Nishiko R."/>
            <person name="Mori K."/>
            <person name="Fujita N."/>
            <person name="Imachi H."/>
            <person name="Takai K."/>
        </authorList>
    </citation>
    <scope>NUCLEOTIDE SEQUENCE [LARGE SCALE GENOMIC DNA]</scope>
    <source>
        <strain evidence="3">DSM 17711 / JCM 13418 / NBRC 101707 / SANAE</strain>
    </source>
</reference>
<feature type="compositionally biased region" description="Pro residues" evidence="1">
    <location>
        <begin position="393"/>
        <end position="417"/>
    </location>
</feature>
<name>D1YUP3_METPS</name>
<dbReference type="InterPro" id="IPR013373">
    <property type="entry name" value="Flagellin/pilin_N_arc"/>
</dbReference>
<feature type="region of interest" description="Disordered" evidence="1">
    <location>
        <begin position="389"/>
        <end position="418"/>
    </location>
</feature>
<evidence type="ECO:0000313" key="3">
    <source>
        <dbReference type="Proteomes" id="UP000001882"/>
    </source>
</evidence>
<evidence type="ECO:0008006" key="4">
    <source>
        <dbReference type="Google" id="ProtNLM"/>
    </source>
</evidence>
<sequence>MIVLTRFRRSDRGISELQGSLVLLAVILVAALVLKSAIGDNIAAAALDFGGFKAWGARNDVSFEENAPIVAITEPADGSRFYADRYTSISGTVRTAPGRNASLVYFRLNGGPWKKAELAGNSWTSSSRRYLEGSYHVEAVAYDDHGDRSPEASGTFETIFRPYPDAVLVGDDVPDTMTAGDPYAVHITYSNTGYLPWNDTAGYTLSPNGSTIALPSIGMGGASVQPHQGHSFELTLTAPAAGDYTIGYRMYCPEFGRFGDEFSKPVRVVSSYHDASVVSLNMPDEMTSGETRTVTITMRNTGTAAWFASGSDPVYLAMVDGTSGDAYHFNGTSDRILMTPGTVVRNGNDYTFTFTIKAPAAGSYYTQYRMMWSNHYLFGQIAGHTITVKAVPTPTPTPTPTPGPTSNPPGPVSPTPTPVAQYNAHGKMTLKYYTGEEYRGPLRYYYDGPLGNHFERSSRGASDDSSPTWDWDIGGPNGHYSIYNDVDHYSGGLQFEMDNGGNKGKVIFYKN</sequence>
<evidence type="ECO:0000256" key="1">
    <source>
        <dbReference type="SAM" id="MobiDB-lite"/>
    </source>
</evidence>
<accession>D1YUP3</accession>
<dbReference type="Proteomes" id="UP000001882">
    <property type="component" value="Chromosome"/>
</dbReference>
<organism evidence="2 3">
    <name type="scientific">Methanocella paludicola (strain DSM 17711 / JCM 13418 / NBRC 101707 / SANAE)</name>
    <dbReference type="NCBI Taxonomy" id="304371"/>
    <lineage>
        <taxon>Archaea</taxon>
        <taxon>Methanobacteriati</taxon>
        <taxon>Methanobacteriota</taxon>
        <taxon>Stenosarchaea group</taxon>
        <taxon>Methanomicrobia</taxon>
        <taxon>Methanocellales</taxon>
        <taxon>Methanocellaceae</taxon>
        <taxon>Methanocella</taxon>
    </lineage>
</organism>
<protein>
    <recommendedName>
        <fullName evidence="4">Next to BRCA1 central domain-containing protein</fullName>
    </recommendedName>
</protein>
<evidence type="ECO:0000313" key="2">
    <source>
        <dbReference type="EMBL" id="BAI60165.1"/>
    </source>
</evidence>
<dbReference type="eggNOG" id="arCOG07560">
    <property type="taxonomic scope" value="Archaea"/>
</dbReference>
<dbReference type="KEGG" id="mpd:MCP_0093"/>
<keyword evidence="3" id="KW-1185">Reference proteome</keyword>
<reference evidence="2 3" key="1">
    <citation type="journal article" date="2007" name="Appl. Environ. Microbiol.">
        <title>Isolation of key methanogens for global methane emission from rice paddy fields: a novel isolate affiliated with the clone cluster rice cluster I.</title>
        <authorList>
            <person name="Sakai S."/>
            <person name="Imachi H."/>
            <person name="Sekiguchi Y."/>
            <person name="Ohashi A."/>
            <person name="Harada H."/>
            <person name="Kamagata Y."/>
        </authorList>
    </citation>
    <scope>NUCLEOTIDE SEQUENCE [LARGE SCALE GENOMIC DNA]</scope>
    <source>
        <strain evidence="3">DSM 17711 / JCM 13418 / NBRC 101707 / SANAE</strain>
    </source>
</reference>
<dbReference type="Gene3D" id="2.60.40.10">
    <property type="entry name" value="Immunoglobulins"/>
    <property type="match status" value="3"/>
</dbReference>
<dbReference type="EMBL" id="AP011532">
    <property type="protein sequence ID" value="BAI60165.1"/>
    <property type="molecule type" value="Genomic_DNA"/>
</dbReference>
<dbReference type="NCBIfam" id="TIGR02537">
    <property type="entry name" value="arch_flag_Nterm"/>
    <property type="match status" value="1"/>
</dbReference>
<dbReference type="InterPro" id="IPR013783">
    <property type="entry name" value="Ig-like_fold"/>
</dbReference>
<reference evidence="2 3" key="2">
    <citation type="journal article" date="2008" name="Int. J. Syst. Evol. Microbiol.">
        <title>Methanocella paludicola gen. nov., sp. nov., a methane-producing archaeon, the first isolate of the lineage 'Rice Cluster I', and proposal of the new archaeal order Methanocellales ord. nov.</title>
        <authorList>
            <person name="Sakai S."/>
            <person name="Imachi H."/>
            <person name="Hanada S."/>
            <person name="Ohashi A."/>
            <person name="Harada H."/>
            <person name="Kamagata Y."/>
        </authorList>
    </citation>
    <scope>NUCLEOTIDE SEQUENCE [LARGE SCALE GENOMIC DNA]</scope>
    <source>
        <strain evidence="3">DSM 17711 / JCM 13418 / NBRC 101707 / SANAE</strain>
    </source>
</reference>
<dbReference type="STRING" id="304371.MCP_0093"/>
<proteinExistence type="predicted"/>
<gene>
    <name evidence="2" type="ordered locus">MCP_0093</name>
</gene>